<evidence type="ECO:0000313" key="4">
    <source>
        <dbReference type="Proteomes" id="UP001248581"/>
    </source>
</evidence>
<organism evidence="3 4">
    <name type="scientific">Thalassotalea nanhaiensis</name>
    <dbReference type="NCBI Taxonomy" id="3065648"/>
    <lineage>
        <taxon>Bacteria</taxon>
        <taxon>Pseudomonadati</taxon>
        <taxon>Pseudomonadota</taxon>
        <taxon>Gammaproteobacteria</taxon>
        <taxon>Alteromonadales</taxon>
        <taxon>Colwelliaceae</taxon>
        <taxon>Thalassotalea</taxon>
    </lineage>
</organism>
<dbReference type="EMBL" id="CP134146">
    <property type="protein sequence ID" value="WNC70016.1"/>
    <property type="molecule type" value="Genomic_DNA"/>
</dbReference>
<dbReference type="SUPFAM" id="SSF47781">
    <property type="entry name" value="RuvA domain 2-like"/>
    <property type="match status" value="1"/>
</dbReference>
<proteinExistence type="predicted"/>
<feature type="domain" description="Helix-hairpin-helix DNA-binding motif class 1" evidence="2">
    <location>
        <begin position="76"/>
        <end position="95"/>
    </location>
</feature>
<dbReference type="PANTHER" id="PTHR21180:SF32">
    <property type="entry name" value="ENDONUCLEASE_EXONUCLEASE_PHOSPHATASE FAMILY DOMAIN-CONTAINING PROTEIN 1"/>
    <property type="match status" value="1"/>
</dbReference>
<accession>A0ABY9TMR1</accession>
<dbReference type="Proteomes" id="UP001248581">
    <property type="component" value="Chromosome"/>
</dbReference>
<dbReference type="SMART" id="SM00278">
    <property type="entry name" value="HhH1"/>
    <property type="match status" value="2"/>
</dbReference>
<evidence type="ECO:0000256" key="1">
    <source>
        <dbReference type="SAM" id="SignalP"/>
    </source>
</evidence>
<keyword evidence="1" id="KW-0732">Signal</keyword>
<feature type="chain" id="PRO_5046762933" evidence="1">
    <location>
        <begin position="24"/>
        <end position="98"/>
    </location>
</feature>
<dbReference type="PANTHER" id="PTHR21180">
    <property type="entry name" value="ENDONUCLEASE/EXONUCLEASE/PHOSPHATASE FAMILY DOMAIN-CONTAINING PROTEIN 1"/>
    <property type="match status" value="1"/>
</dbReference>
<dbReference type="Gene3D" id="1.10.150.280">
    <property type="entry name" value="AF1531-like domain"/>
    <property type="match status" value="1"/>
</dbReference>
<evidence type="ECO:0000313" key="3">
    <source>
        <dbReference type="EMBL" id="WNC70016.1"/>
    </source>
</evidence>
<keyword evidence="4" id="KW-1185">Reference proteome</keyword>
<feature type="domain" description="Helix-hairpin-helix DNA-binding motif class 1" evidence="2">
    <location>
        <begin position="46"/>
        <end position="65"/>
    </location>
</feature>
<dbReference type="RefSeq" id="WP_348389158.1">
    <property type="nucleotide sequence ID" value="NZ_CP134146.1"/>
</dbReference>
<evidence type="ECO:0000259" key="2">
    <source>
        <dbReference type="SMART" id="SM00278"/>
    </source>
</evidence>
<dbReference type="InterPro" id="IPR003583">
    <property type="entry name" value="Hlx-hairpin-Hlx_DNA-bd_motif"/>
</dbReference>
<name>A0ABY9TMR1_9GAMM</name>
<reference evidence="4" key="1">
    <citation type="submission" date="2023-09" db="EMBL/GenBank/DDBJ databases">
        <authorList>
            <person name="Li S."/>
            <person name="Li X."/>
            <person name="Zhang C."/>
            <person name="Zhao Z."/>
        </authorList>
    </citation>
    <scope>NUCLEOTIDE SEQUENCE [LARGE SCALE GENOMIC DNA]</scope>
    <source>
        <strain evidence="4">SQ345</strain>
    </source>
</reference>
<gene>
    <name evidence="3" type="ORF">RI845_07725</name>
</gene>
<feature type="signal peptide" evidence="1">
    <location>
        <begin position="1"/>
        <end position="23"/>
    </location>
</feature>
<dbReference type="InterPro" id="IPR051675">
    <property type="entry name" value="Endo/Exo/Phosphatase_dom_1"/>
</dbReference>
<dbReference type="NCBIfam" id="TIGR00426">
    <property type="entry name" value="competence protein ComEA helix-hairpin-helix repeat region"/>
    <property type="match status" value="1"/>
</dbReference>
<dbReference type="InterPro" id="IPR004509">
    <property type="entry name" value="Competence_ComEA_HhH"/>
</dbReference>
<dbReference type="InterPro" id="IPR010994">
    <property type="entry name" value="RuvA_2-like"/>
</dbReference>
<protein>
    <submittedName>
        <fullName evidence="3">Helix-hairpin-helix domain-containing protein</fullName>
    </submittedName>
</protein>
<dbReference type="Pfam" id="PF12836">
    <property type="entry name" value="HHH_3"/>
    <property type="match status" value="1"/>
</dbReference>
<sequence>MKTLTTSLLAAALILTPAFATFANNASLVTEQEVSTTINVNTASVEELSELKGLGLKKAQSIIDYRKANGPFTNIADLMNVKGIGVKFIEKNSKYLAI</sequence>